<dbReference type="RefSeq" id="WP_109923924.1">
    <property type="nucleotide sequence ID" value="NZ_QGNZ01000001.1"/>
</dbReference>
<evidence type="ECO:0000313" key="6">
    <source>
        <dbReference type="EMBL" id="PWS28492.1"/>
    </source>
</evidence>
<dbReference type="EMBL" id="QGNZ01000001">
    <property type="protein sequence ID" value="PWS28492.1"/>
    <property type="molecule type" value="Genomic_DNA"/>
</dbReference>
<dbReference type="NCBIfam" id="TIGR01730">
    <property type="entry name" value="RND_mfp"/>
    <property type="match status" value="1"/>
</dbReference>
<dbReference type="InterPro" id="IPR058647">
    <property type="entry name" value="BSH_CzcB-like"/>
</dbReference>
<evidence type="ECO:0000256" key="3">
    <source>
        <dbReference type="SAM" id="SignalP"/>
    </source>
</evidence>
<protein>
    <submittedName>
        <fullName evidence="6">Efflux RND transporter periplasmic adaptor subunit</fullName>
    </submittedName>
</protein>
<proteinExistence type="inferred from homology"/>
<comment type="caution">
    <text evidence="6">The sequence shown here is derived from an EMBL/GenBank/DDBJ whole genome shotgun (WGS) entry which is preliminary data.</text>
</comment>
<dbReference type="GO" id="GO:0030313">
    <property type="term" value="C:cell envelope"/>
    <property type="evidence" value="ECO:0007669"/>
    <property type="project" value="TreeGrafter"/>
</dbReference>
<dbReference type="SUPFAM" id="SSF111369">
    <property type="entry name" value="HlyD-like secretion proteins"/>
    <property type="match status" value="1"/>
</dbReference>
<feature type="signal peptide" evidence="3">
    <location>
        <begin position="1"/>
        <end position="21"/>
    </location>
</feature>
<comment type="similarity">
    <text evidence="1">Belongs to the membrane fusion protein (MFP) (TC 8.A.1) family.</text>
</comment>
<evidence type="ECO:0000259" key="5">
    <source>
        <dbReference type="Pfam" id="PF25973"/>
    </source>
</evidence>
<gene>
    <name evidence="6" type="ORF">DHW03_01130</name>
</gene>
<dbReference type="Gene3D" id="2.40.30.170">
    <property type="match status" value="1"/>
</dbReference>
<evidence type="ECO:0000313" key="7">
    <source>
        <dbReference type="Proteomes" id="UP000245379"/>
    </source>
</evidence>
<dbReference type="PANTHER" id="PTHR30097:SF4">
    <property type="entry name" value="SLR6042 PROTEIN"/>
    <property type="match status" value="1"/>
</dbReference>
<dbReference type="InterPro" id="IPR058792">
    <property type="entry name" value="Beta-barrel_RND_2"/>
</dbReference>
<dbReference type="InterPro" id="IPR051909">
    <property type="entry name" value="MFP_Cation_Efflux"/>
</dbReference>
<dbReference type="AlphaFoldDB" id="A0A317EPU2"/>
<evidence type="ECO:0000256" key="2">
    <source>
        <dbReference type="ARBA" id="ARBA00022448"/>
    </source>
</evidence>
<feature type="domain" description="CusB-like beta-barrel" evidence="4">
    <location>
        <begin position="237"/>
        <end position="308"/>
    </location>
</feature>
<dbReference type="Pfam" id="PF25973">
    <property type="entry name" value="BSH_CzcB"/>
    <property type="match status" value="1"/>
</dbReference>
<dbReference type="Gene3D" id="2.40.50.100">
    <property type="match status" value="1"/>
</dbReference>
<dbReference type="PANTHER" id="PTHR30097">
    <property type="entry name" value="CATION EFFLUX SYSTEM PROTEIN CUSB"/>
    <property type="match status" value="1"/>
</dbReference>
<dbReference type="InterPro" id="IPR006143">
    <property type="entry name" value="RND_pump_MFP"/>
</dbReference>
<feature type="chain" id="PRO_5016381691" evidence="3">
    <location>
        <begin position="22"/>
        <end position="395"/>
    </location>
</feature>
<keyword evidence="2" id="KW-0813">Transport</keyword>
<dbReference type="OrthoDB" id="9814657at2"/>
<keyword evidence="3" id="KW-0732">Signal</keyword>
<organism evidence="6 7">
    <name type="scientific">Pedobacter yonginense</name>
    <dbReference type="NCBI Taxonomy" id="651869"/>
    <lineage>
        <taxon>Bacteria</taxon>
        <taxon>Pseudomonadati</taxon>
        <taxon>Bacteroidota</taxon>
        <taxon>Sphingobacteriia</taxon>
        <taxon>Sphingobacteriales</taxon>
        <taxon>Sphingobacteriaceae</taxon>
        <taxon>Pedobacter</taxon>
    </lineage>
</organism>
<dbReference type="GO" id="GO:0022857">
    <property type="term" value="F:transmembrane transporter activity"/>
    <property type="evidence" value="ECO:0007669"/>
    <property type="project" value="InterPro"/>
</dbReference>
<reference evidence="6 7" key="1">
    <citation type="submission" date="2018-05" db="EMBL/GenBank/DDBJ databases">
        <title>Pedobacter paludis sp. nov., isolated from wetland soil.</title>
        <authorList>
            <person name="Zhang Y."/>
            <person name="Wang G."/>
        </authorList>
    </citation>
    <scope>NUCLEOTIDE SEQUENCE [LARGE SCALE GENOMIC DNA]</scope>
    <source>
        <strain evidence="6 7">KCTC22721</strain>
    </source>
</reference>
<feature type="domain" description="CzcB-like barrel-sandwich hybrid" evidence="5">
    <location>
        <begin position="88"/>
        <end position="229"/>
    </location>
</feature>
<dbReference type="GO" id="GO:0016020">
    <property type="term" value="C:membrane"/>
    <property type="evidence" value="ECO:0007669"/>
    <property type="project" value="InterPro"/>
</dbReference>
<dbReference type="Gene3D" id="2.40.420.20">
    <property type="match status" value="1"/>
</dbReference>
<sequence>MYKSKIKYLFFVLITLSVACSNDQKENAKSEAPIEEANEEASGLELTSEQMKTVGITIGEIEQKNLDAVVKANGQLAVPPQNKADVSILSGGIITRINVLEGQQVRKGQVLATINNQDLIKIQQDYLASKNSFTYVQAEYERQKQLQAADAGTGKSFQSAQATYNAEKSKLNAYESQLQQLGVSPASIAKGKIVSQFPVLSPINGTVGQITANTGAFVQPGTSIMEVVDNSKIHCDLTVFEKDLMAVRVGQKVSFQLTNQENQLISGRINGINKSFENESKGVVVHAVIDNAGNKNLIPGMYVTALISTGSKLTAALPVDAVVRSEGKQYIFIVTSEKESKADTFHFVKTEVKTGVVEQGYVQIIFLEELPKNAKVITKGAFYLQSKSAGGAEEE</sequence>
<evidence type="ECO:0000256" key="1">
    <source>
        <dbReference type="ARBA" id="ARBA00009477"/>
    </source>
</evidence>
<evidence type="ECO:0000259" key="4">
    <source>
        <dbReference type="Pfam" id="PF25954"/>
    </source>
</evidence>
<keyword evidence="7" id="KW-1185">Reference proteome</keyword>
<dbReference type="Pfam" id="PF25954">
    <property type="entry name" value="Beta-barrel_RND_2"/>
    <property type="match status" value="1"/>
</dbReference>
<dbReference type="Proteomes" id="UP000245379">
    <property type="component" value="Unassembled WGS sequence"/>
</dbReference>
<dbReference type="GO" id="GO:0015679">
    <property type="term" value="P:plasma membrane copper ion transport"/>
    <property type="evidence" value="ECO:0007669"/>
    <property type="project" value="TreeGrafter"/>
</dbReference>
<accession>A0A317EPU2</accession>
<dbReference type="PROSITE" id="PS51257">
    <property type="entry name" value="PROKAR_LIPOPROTEIN"/>
    <property type="match status" value="1"/>
</dbReference>
<name>A0A317EPU2_9SPHI</name>
<dbReference type="GO" id="GO:0060003">
    <property type="term" value="P:copper ion export"/>
    <property type="evidence" value="ECO:0007669"/>
    <property type="project" value="TreeGrafter"/>
</dbReference>